<dbReference type="Proteomes" id="UP000887116">
    <property type="component" value="Unassembled WGS sequence"/>
</dbReference>
<organism evidence="1 2">
    <name type="scientific">Trichonephila clavata</name>
    <name type="common">Joro spider</name>
    <name type="synonym">Nephila clavata</name>
    <dbReference type="NCBI Taxonomy" id="2740835"/>
    <lineage>
        <taxon>Eukaryota</taxon>
        <taxon>Metazoa</taxon>
        <taxon>Ecdysozoa</taxon>
        <taxon>Arthropoda</taxon>
        <taxon>Chelicerata</taxon>
        <taxon>Arachnida</taxon>
        <taxon>Araneae</taxon>
        <taxon>Araneomorphae</taxon>
        <taxon>Entelegynae</taxon>
        <taxon>Araneoidea</taxon>
        <taxon>Nephilidae</taxon>
        <taxon>Trichonephila</taxon>
    </lineage>
</organism>
<comment type="caution">
    <text evidence="1">The sequence shown here is derived from an EMBL/GenBank/DDBJ whole genome shotgun (WGS) entry which is preliminary data.</text>
</comment>
<reference evidence="1" key="1">
    <citation type="submission" date="2020-07" db="EMBL/GenBank/DDBJ databases">
        <title>Multicomponent nature underlies the extraordinary mechanical properties of spider dragline silk.</title>
        <authorList>
            <person name="Kono N."/>
            <person name="Nakamura H."/>
            <person name="Mori M."/>
            <person name="Yoshida Y."/>
            <person name="Ohtoshi R."/>
            <person name="Malay A.D."/>
            <person name="Moran D.A.P."/>
            <person name="Tomita M."/>
            <person name="Numata K."/>
            <person name="Arakawa K."/>
        </authorList>
    </citation>
    <scope>NUCLEOTIDE SEQUENCE</scope>
</reference>
<dbReference type="OrthoDB" id="6428920at2759"/>
<proteinExistence type="predicted"/>
<dbReference type="AlphaFoldDB" id="A0A8X6GFJ5"/>
<sequence length="169" mass="19555">MDCYTIGTALWREDKDNRGQHGSVKTLLRKLWNVPFEAEGQQICLTKSWLLFVSGFAWADDEPERPSNEDLKQIMCDEDKADQAEFIVKCLNKMNFEEYKALVKECYQGMDEDITGENMRSWFCATPLEEIEEADKCTAKKLEEDGKGEEVYIKMLLKLIACVEEETSE</sequence>
<accession>A0A8X6GFJ5</accession>
<name>A0A8X6GFJ5_TRICU</name>
<keyword evidence="2" id="KW-1185">Reference proteome</keyword>
<evidence type="ECO:0000313" key="1">
    <source>
        <dbReference type="EMBL" id="GFR02998.1"/>
    </source>
</evidence>
<protein>
    <submittedName>
        <fullName evidence="1">Uncharacterized protein</fullName>
    </submittedName>
</protein>
<evidence type="ECO:0000313" key="2">
    <source>
        <dbReference type="Proteomes" id="UP000887116"/>
    </source>
</evidence>
<dbReference type="EMBL" id="BMAO01015611">
    <property type="protein sequence ID" value="GFR02998.1"/>
    <property type="molecule type" value="Genomic_DNA"/>
</dbReference>
<gene>
    <name evidence="1" type="ORF">TNCT_664651</name>
</gene>